<dbReference type="InterPro" id="IPR001087">
    <property type="entry name" value="GDSL"/>
</dbReference>
<dbReference type="STRING" id="3750.A0A498KG84"/>
<dbReference type="Proteomes" id="UP000290289">
    <property type="component" value="Chromosome 2"/>
</dbReference>
<protein>
    <submittedName>
        <fullName evidence="5">Uncharacterized protein</fullName>
    </submittedName>
</protein>
<proteinExistence type="inferred from homology"/>
<dbReference type="PANTHER" id="PTHR45648">
    <property type="entry name" value="GDSL LIPASE/ACYLHYDROLASE FAMILY PROTEIN (AFU_ORTHOLOGUE AFUA_4G14700)"/>
    <property type="match status" value="1"/>
</dbReference>
<reference evidence="5 6" key="1">
    <citation type="submission" date="2018-10" db="EMBL/GenBank/DDBJ databases">
        <title>A high-quality apple genome assembly.</title>
        <authorList>
            <person name="Hu J."/>
        </authorList>
    </citation>
    <scope>NUCLEOTIDE SEQUENCE [LARGE SCALE GENOMIC DNA]</scope>
    <source>
        <strain evidence="6">cv. HFTH1</strain>
        <tissue evidence="5">Young leaf</tissue>
    </source>
</reference>
<dbReference type="Gene3D" id="3.40.50.1110">
    <property type="entry name" value="SGNH hydrolase"/>
    <property type="match status" value="1"/>
</dbReference>
<dbReference type="InterPro" id="IPR051058">
    <property type="entry name" value="GDSL_Est/Lipase"/>
</dbReference>
<accession>A0A498KG84</accession>
<dbReference type="AlphaFoldDB" id="A0A498KG84"/>
<sequence>MAQSLISVLSLWLVVFLGCIGLLECSQPTLSAIYVFGDSTVDVGTNQYLPKAEARADHPFYGIDFPHSTATGRFSNGLNIVDYLAKFLGFELSPPPFLSLLDKKEGIYGKIILLSKGVNFASGGSGILDETGKRKWGNVVALGDQVQQFARVHDIISKLQGEGGLANISKSFFLISVGSNDILEHFLTNQSTSAKLNIATLMSTYESRLRNLIDLGAKRFGIISVPPVGCVPLVLNSTQDGSCSEPMNQYAILFYKALQGVLLKLSAECQEMKYALADAYTMTTLIIKDPKQFGFEEATKACCGKGNFNAEPCTPESDLCKDRDVYLFWDQYHPTQAASHLAAQTLHAGGGFVAPMTFGQLASLA</sequence>
<evidence type="ECO:0000313" key="6">
    <source>
        <dbReference type="Proteomes" id="UP000290289"/>
    </source>
</evidence>
<keyword evidence="4" id="KW-0732">Signal</keyword>
<evidence type="ECO:0000256" key="4">
    <source>
        <dbReference type="SAM" id="SignalP"/>
    </source>
</evidence>
<dbReference type="Pfam" id="PF00657">
    <property type="entry name" value="Lipase_GDSL"/>
    <property type="match status" value="1"/>
</dbReference>
<feature type="signal peptide" evidence="4">
    <location>
        <begin position="1"/>
        <end position="25"/>
    </location>
</feature>
<dbReference type="EMBL" id="RDQH01000328">
    <property type="protein sequence ID" value="RXI06376.1"/>
    <property type="molecule type" value="Genomic_DNA"/>
</dbReference>
<evidence type="ECO:0000256" key="2">
    <source>
        <dbReference type="ARBA" id="ARBA00022801"/>
    </source>
</evidence>
<keyword evidence="3" id="KW-0442">Lipid degradation</keyword>
<evidence type="ECO:0000256" key="1">
    <source>
        <dbReference type="ARBA" id="ARBA00008668"/>
    </source>
</evidence>
<keyword evidence="6" id="KW-1185">Reference proteome</keyword>
<dbReference type="GO" id="GO:0016788">
    <property type="term" value="F:hydrolase activity, acting on ester bonds"/>
    <property type="evidence" value="ECO:0007669"/>
    <property type="project" value="InterPro"/>
</dbReference>
<keyword evidence="3" id="KW-0443">Lipid metabolism</keyword>
<evidence type="ECO:0000256" key="3">
    <source>
        <dbReference type="ARBA" id="ARBA00022963"/>
    </source>
</evidence>
<comment type="caution">
    <text evidence="5">The sequence shown here is derived from an EMBL/GenBank/DDBJ whole genome shotgun (WGS) entry which is preliminary data.</text>
</comment>
<comment type="similarity">
    <text evidence="1">Belongs to the 'GDSL' lipolytic enzyme family.</text>
</comment>
<dbReference type="InterPro" id="IPR035669">
    <property type="entry name" value="SGNH_plant_lipase-like"/>
</dbReference>
<name>A0A498KG84_MALDO</name>
<evidence type="ECO:0000313" key="5">
    <source>
        <dbReference type="EMBL" id="RXI06376.1"/>
    </source>
</evidence>
<dbReference type="InterPro" id="IPR036514">
    <property type="entry name" value="SGNH_hydro_sf"/>
</dbReference>
<dbReference type="CDD" id="cd01837">
    <property type="entry name" value="SGNH_plant_lipase_like"/>
    <property type="match status" value="1"/>
</dbReference>
<dbReference type="PANTHER" id="PTHR45648:SF182">
    <property type="entry name" value="GDSL ESTERASE_LIPASE"/>
    <property type="match status" value="1"/>
</dbReference>
<keyword evidence="2" id="KW-0378">Hydrolase</keyword>
<gene>
    <name evidence="5" type="ORF">DVH24_018418</name>
</gene>
<organism evidence="5 6">
    <name type="scientific">Malus domestica</name>
    <name type="common">Apple</name>
    <name type="synonym">Pyrus malus</name>
    <dbReference type="NCBI Taxonomy" id="3750"/>
    <lineage>
        <taxon>Eukaryota</taxon>
        <taxon>Viridiplantae</taxon>
        <taxon>Streptophyta</taxon>
        <taxon>Embryophyta</taxon>
        <taxon>Tracheophyta</taxon>
        <taxon>Spermatophyta</taxon>
        <taxon>Magnoliopsida</taxon>
        <taxon>eudicotyledons</taxon>
        <taxon>Gunneridae</taxon>
        <taxon>Pentapetalae</taxon>
        <taxon>rosids</taxon>
        <taxon>fabids</taxon>
        <taxon>Rosales</taxon>
        <taxon>Rosaceae</taxon>
        <taxon>Amygdaloideae</taxon>
        <taxon>Maleae</taxon>
        <taxon>Malus</taxon>
    </lineage>
</organism>
<dbReference type="GO" id="GO:0016042">
    <property type="term" value="P:lipid catabolic process"/>
    <property type="evidence" value="ECO:0007669"/>
    <property type="project" value="UniProtKB-KW"/>
</dbReference>
<dbReference type="SUPFAM" id="SSF52266">
    <property type="entry name" value="SGNH hydrolase"/>
    <property type="match status" value="1"/>
</dbReference>
<feature type="chain" id="PRO_5019820172" evidence="4">
    <location>
        <begin position="26"/>
        <end position="365"/>
    </location>
</feature>